<evidence type="ECO:0000313" key="1">
    <source>
        <dbReference type="EMBL" id="UTY38300.1"/>
    </source>
</evidence>
<gene>
    <name evidence="1" type="ORF">NMU03_11505</name>
</gene>
<dbReference type="Proteomes" id="UP001060112">
    <property type="component" value="Chromosome"/>
</dbReference>
<sequence>MFWVIGALILSLLISFRWQMVPRLIFCCVVCVIGCAIPIILSNHYITLTFVVELQDIQEVNVYRSQRDSVTLNETQIEEMTTMFENLDVKEDIMEKSLNMVLNN</sequence>
<proteinExistence type="predicted"/>
<accession>A0ABY5HZQ9</accession>
<dbReference type="RefSeq" id="WP_290138552.1">
    <property type="nucleotide sequence ID" value="NZ_CP101620.1"/>
</dbReference>
<name>A0ABY5HZQ9_9FIRM</name>
<keyword evidence="2" id="KW-1185">Reference proteome</keyword>
<evidence type="ECO:0000313" key="2">
    <source>
        <dbReference type="Proteomes" id="UP001060112"/>
    </source>
</evidence>
<dbReference type="EMBL" id="CP101620">
    <property type="protein sequence ID" value="UTY38300.1"/>
    <property type="molecule type" value="Genomic_DNA"/>
</dbReference>
<protein>
    <submittedName>
        <fullName evidence="1">Uncharacterized protein</fullName>
    </submittedName>
</protein>
<reference evidence="1" key="1">
    <citation type="submission" date="2022-07" db="EMBL/GenBank/DDBJ databases">
        <title>Faecal culturing of patients with breast cancer.</title>
        <authorList>
            <person name="Teng N.M.Y."/>
            <person name="Kiu R."/>
            <person name="Evans R."/>
            <person name="Baker D.J."/>
            <person name="Zenner C."/>
            <person name="Robinson S.D."/>
            <person name="Hall L.J."/>
        </authorList>
    </citation>
    <scope>NUCLEOTIDE SEQUENCE</scope>
    <source>
        <strain evidence="1">LH1062</strain>
    </source>
</reference>
<organism evidence="1 2">
    <name type="scientific">Allocoprobacillus halotolerans</name>
    <dbReference type="NCBI Taxonomy" id="2944914"/>
    <lineage>
        <taxon>Bacteria</taxon>
        <taxon>Bacillati</taxon>
        <taxon>Bacillota</taxon>
        <taxon>Erysipelotrichia</taxon>
        <taxon>Erysipelotrichales</taxon>
        <taxon>Erysipelotrichaceae</taxon>
        <taxon>Allocoprobacillus</taxon>
    </lineage>
</organism>